<gene>
    <name evidence="9" type="ORF">M1O15_16175</name>
</gene>
<evidence type="ECO:0000256" key="1">
    <source>
        <dbReference type="ARBA" id="ARBA00001971"/>
    </source>
</evidence>
<evidence type="ECO:0000256" key="8">
    <source>
        <dbReference type="RuleBase" id="RU000461"/>
    </source>
</evidence>
<dbReference type="InterPro" id="IPR017972">
    <property type="entry name" value="Cyt_P450_CS"/>
</dbReference>
<keyword evidence="6 8" id="KW-0408">Iron</keyword>
<dbReference type="PRINTS" id="PR00359">
    <property type="entry name" value="BP450"/>
</dbReference>
<reference evidence="9 10" key="1">
    <citation type="submission" date="2022-04" db="EMBL/GenBank/DDBJ databases">
        <title>Streptomyces sp. nov. LCR6-01 isolated from Lichen of Dirinaria sp.</title>
        <authorList>
            <person name="Kanchanasin P."/>
            <person name="Tanasupawat S."/>
            <person name="Phongsopitanun W."/>
        </authorList>
    </citation>
    <scope>NUCLEOTIDE SEQUENCE [LARGE SCALE GENOMIC DNA]</scope>
    <source>
        <strain evidence="9 10">LCR6-01</strain>
    </source>
</reference>
<dbReference type="PROSITE" id="PS00086">
    <property type="entry name" value="CYTOCHROME_P450"/>
    <property type="match status" value="1"/>
</dbReference>
<sequence>MTASSPSDPRLPLRYPFPLGDNGRLPPLIRWAQRNRPVCPVAMPSGARMWMLTRRDDIAQVFADPRFSRDLDDPAVPRIAGQDITTISRGLFSLDPPDHTRVKSVVSGFFTRRAVRRYEELVAGHATALLDAMDDGLNPCDLVAAYTAPLQMRVMREVLGVPEELYEEHQRVFPSASSITAGPEETSAETEEIKAFTARVITARRDLPPRDDPMGALLRAADEGAISEQEMFGTAFVLFFTGSDAIIAPTTTGAMILILNPSQLRPVLDDPGLWPKAAEEVLRYFHNGVLGFPVVTREDVELHGVTIAAGDAVVASMQAATWDPRHVNNPEKFNVRRREDAAATFGAGPHYCLGAQLARLYLATALRLLFERHPSLRLAVAEQDVPWRNDIMFVRPVALPVSWSEEPRA</sequence>
<evidence type="ECO:0000256" key="7">
    <source>
        <dbReference type="ARBA" id="ARBA00023033"/>
    </source>
</evidence>
<name>A0ABT0IC63_9ACTN</name>
<proteinExistence type="inferred from homology"/>
<dbReference type="RefSeq" id="WP_248634546.1">
    <property type="nucleotide sequence ID" value="NZ_JALPTH010000014.1"/>
</dbReference>
<comment type="caution">
    <text evidence="9">The sequence shown here is derived from an EMBL/GenBank/DDBJ whole genome shotgun (WGS) entry which is preliminary data.</text>
</comment>
<comment type="similarity">
    <text evidence="2 8">Belongs to the cytochrome P450 family.</text>
</comment>
<dbReference type="InterPro" id="IPR036396">
    <property type="entry name" value="Cyt_P450_sf"/>
</dbReference>
<comment type="cofactor">
    <cofactor evidence="1">
        <name>heme</name>
        <dbReference type="ChEBI" id="CHEBI:30413"/>
    </cofactor>
</comment>
<dbReference type="Proteomes" id="UP001522868">
    <property type="component" value="Unassembled WGS sequence"/>
</dbReference>
<dbReference type="Gene3D" id="1.10.630.10">
    <property type="entry name" value="Cytochrome P450"/>
    <property type="match status" value="1"/>
</dbReference>
<evidence type="ECO:0000256" key="4">
    <source>
        <dbReference type="ARBA" id="ARBA00022723"/>
    </source>
</evidence>
<dbReference type="EMBL" id="JALPTH010000014">
    <property type="protein sequence ID" value="MCK8678901.1"/>
    <property type="molecule type" value="Genomic_DNA"/>
</dbReference>
<dbReference type="SUPFAM" id="SSF48264">
    <property type="entry name" value="Cytochrome P450"/>
    <property type="match status" value="1"/>
</dbReference>
<dbReference type="Pfam" id="PF00067">
    <property type="entry name" value="p450"/>
    <property type="match status" value="1"/>
</dbReference>
<protein>
    <submittedName>
        <fullName evidence="9">Cytochrome P450</fullName>
    </submittedName>
</protein>
<accession>A0ABT0IC63</accession>
<dbReference type="PANTHER" id="PTHR46696:SF5">
    <property type="entry name" value="CYTOCHROME P450 BJ-1"/>
    <property type="match status" value="1"/>
</dbReference>
<evidence type="ECO:0000256" key="2">
    <source>
        <dbReference type="ARBA" id="ARBA00010617"/>
    </source>
</evidence>
<keyword evidence="5 8" id="KW-0560">Oxidoreductase</keyword>
<evidence type="ECO:0000313" key="9">
    <source>
        <dbReference type="EMBL" id="MCK8678901.1"/>
    </source>
</evidence>
<dbReference type="InterPro" id="IPR001128">
    <property type="entry name" value="Cyt_P450"/>
</dbReference>
<dbReference type="InterPro" id="IPR002397">
    <property type="entry name" value="Cyt_P450_B"/>
</dbReference>
<organism evidence="9 10">
    <name type="scientific">Streptomyces lichenis</name>
    <dbReference type="NCBI Taxonomy" id="2306967"/>
    <lineage>
        <taxon>Bacteria</taxon>
        <taxon>Bacillati</taxon>
        <taxon>Actinomycetota</taxon>
        <taxon>Actinomycetes</taxon>
        <taxon>Kitasatosporales</taxon>
        <taxon>Streptomycetaceae</taxon>
        <taxon>Streptomyces</taxon>
    </lineage>
</organism>
<keyword evidence="4 8" id="KW-0479">Metal-binding</keyword>
<evidence type="ECO:0000256" key="5">
    <source>
        <dbReference type="ARBA" id="ARBA00023002"/>
    </source>
</evidence>
<keyword evidence="3 8" id="KW-0349">Heme</keyword>
<evidence type="ECO:0000313" key="10">
    <source>
        <dbReference type="Proteomes" id="UP001522868"/>
    </source>
</evidence>
<evidence type="ECO:0000256" key="6">
    <source>
        <dbReference type="ARBA" id="ARBA00023004"/>
    </source>
</evidence>
<keyword evidence="7 8" id="KW-0503">Monooxygenase</keyword>
<dbReference type="PANTHER" id="PTHR46696">
    <property type="entry name" value="P450, PUTATIVE (EUROFUNG)-RELATED"/>
    <property type="match status" value="1"/>
</dbReference>
<keyword evidence="10" id="KW-1185">Reference proteome</keyword>
<evidence type="ECO:0000256" key="3">
    <source>
        <dbReference type="ARBA" id="ARBA00022617"/>
    </source>
</evidence>